<dbReference type="PROSITE" id="PS50157">
    <property type="entry name" value="ZINC_FINGER_C2H2_2"/>
    <property type="match status" value="1"/>
</dbReference>
<organism evidence="4 5">
    <name type="scientific">Tetrapyrgos nigripes</name>
    <dbReference type="NCBI Taxonomy" id="182062"/>
    <lineage>
        <taxon>Eukaryota</taxon>
        <taxon>Fungi</taxon>
        <taxon>Dikarya</taxon>
        <taxon>Basidiomycota</taxon>
        <taxon>Agaricomycotina</taxon>
        <taxon>Agaricomycetes</taxon>
        <taxon>Agaricomycetidae</taxon>
        <taxon>Agaricales</taxon>
        <taxon>Marasmiineae</taxon>
        <taxon>Marasmiaceae</taxon>
        <taxon>Tetrapyrgos</taxon>
    </lineage>
</organism>
<dbReference type="AlphaFoldDB" id="A0A8H5G1N2"/>
<name>A0A8H5G1N2_9AGAR</name>
<proteinExistence type="predicted"/>
<feature type="domain" description="C2H2-type" evidence="3">
    <location>
        <begin position="158"/>
        <end position="186"/>
    </location>
</feature>
<dbReference type="EMBL" id="JAACJM010000053">
    <property type="protein sequence ID" value="KAF5356702.1"/>
    <property type="molecule type" value="Genomic_DNA"/>
</dbReference>
<evidence type="ECO:0000259" key="3">
    <source>
        <dbReference type="PROSITE" id="PS50157"/>
    </source>
</evidence>
<sequence length="1000" mass="110487">MVTPASTLSSSLLTSTSPCGCSEATSSSVVGAAKSAKLLTFRSSGICKTLVLKFSSPSDGVVPGGYPGCFVCGLGQLLSVDLVTTAAIPFPACTGGALPFFGFGRLSLRATAAGAAVAGTLGRRAFGRLTEDMHINQASTTSAVWHSSFAMVRQIKRVQCPECGLKVKSEGGLKRHIEAKHAEPQPDPPAPRFPTPDLNSFNTPPPQSRPPSPVFSSRRSPRRRQNGSPVCLQWSAAPLDLRKYGTHVEMAHPILDGTPCDQNGYDLPENSLPAPVNATEFKLAEFLYHKVQMSAGDIDTLSQLISELMAPEQSDNVPFHNHWEMYGLIDAIRQGKIQWESFTVKFNGDLPEDQSPLPAWKQQEYQVWFRDPLAIMDQMLANPSFKTEMDVSPKRLFKNGKRLYRDLMTGNWAWTQCDEIAEDESTHGAMFCPVILGSDKTTVSVATGQSDYYPLYISLGNVHSSVRRAHRNAVALLGFLAIPKTSQDHAGGADFRKFRRQLFHTSLEHVLSSLKPYMTSPKVTKCADGHYLRVIYGLGPYIADYPEQALLACIVQDDLDSVPGRRSHEHTDSLFAGEGCSLKELWDDYGIVADLQPFTRSFPWADIHELLSPDLLHQIIKGTFKDHLVDWVFEYIDATYSKQEASQRKADIDRRISITSPYAGLRQFHEGCGFKQWTGDDSKGLMKLTSWSSATSLGAASLMKTFSMFDDAVSRFHRNREIFRTSGIRPDGFSLPRQHSMIHYRPLIQQFGAPNGLCSSITESKHIKAVKHPWRRSSRNKPLGQMLLTNQRLDKLAAYHVDLESRDKLQPPKGYLKRIQDSLPPPLPPDNGDNEDEGPVDEPFSQGDVKLSKRAAKGVPRTLTALAVYVSQPSLPVLIRHFLYNQCYPDAPLGQRGCDVPINQCPNFLDDHPVYLHNSAQATFFAPSDMSGLGGMRRERLRAVKSWFGGAARYDCVFMEGDTLEDGFSGLLVGQVVTVRITVTGRSCGILTGKGCNLEL</sequence>
<dbReference type="OrthoDB" id="3199698at2759"/>
<accession>A0A8H5G1N2</accession>
<evidence type="ECO:0000256" key="1">
    <source>
        <dbReference type="PROSITE-ProRule" id="PRU00042"/>
    </source>
</evidence>
<dbReference type="InterPro" id="IPR041078">
    <property type="entry name" value="Plavaka"/>
</dbReference>
<evidence type="ECO:0000256" key="2">
    <source>
        <dbReference type="SAM" id="MobiDB-lite"/>
    </source>
</evidence>
<gene>
    <name evidence="4" type="ORF">D9758_013725</name>
</gene>
<keyword evidence="5" id="KW-1185">Reference proteome</keyword>
<dbReference type="InterPro" id="IPR013087">
    <property type="entry name" value="Znf_C2H2_type"/>
</dbReference>
<evidence type="ECO:0000313" key="4">
    <source>
        <dbReference type="EMBL" id="KAF5356702.1"/>
    </source>
</evidence>
<feature type="compositionally biased region" description="Pro residues" evidence="2">
    <location>
        <begin position="185"/>
        <end position="194"/>
    </location>
</feature>
<comment type="caution">
    <text evidence="4">The sequence shown here is derived from an EMBL/GenBank/DDBJ whole genome shotgun (WGS) entry which is preliminary data.</text>
</comment>
<dbReference type="GO" id="GO:0008270">
    <property type="term" value="F:zinc ion binding"/>
    <property type="evidence" value="ECO:0007669"/>
    <property type="project" value="UniProtKB-KW"/>
</dbReference>
<evidence type="ECO:0000313" key="5">
    <source>
        <dbReference type="Proteomes" id="UP000559256"/>
    </source>
</evidence>
<dbReference type="Pfam" id="PF18759">
    <property type="entry name" value="Plavaka"/>
    <property type="match status" value="1"/>
</dbReference>
<protein>
    <recommendedName>
        <fullName evidence="3">C2H2-type domain-containing protein</fullName>
    </recommendedName>
</protein>
<reference evidence="4 5" key="1">
    <citation type="journal article" date="2020" name="ISME J.">
        <title>Uncovering the hidden diversity of litter-decomposition mechanisms in mushroom-forming fungi.</title>
        <authorList>
            <person name="Floudas D."/>
            <person name="Bentzer J."/>
            <person name="Ahren D."/>
            <person name="Johansson T."/>
            <person name="Persson P."/>
            <person name="Tunlid A."/>
        </authorList>
    </citation>
    <scope>NUCLEOTIDE SEQUENCE [LARGE SCALE GENOMIC DNA]</scope>
    <source>
        <strain evidence="4 5">CBS 291.85</strain>
    </source>
</reference>
<dbReference type="PROSITE" id="PS00028">
    <property type="entry name" value="ZINC_FINGER_C2H2_1"/>
    <property type="match status" value="1"/>
</dbReference>
<feature type="region of interest" description="Disordered" evidence="2">
    <location>
        <begin position="810"/>
        <end position="853"/>
    </location>
</feature>
<dbReference type="Proteomes" id="UP000559256">
    <property type="component" value="Unassembled WGS sequence"/>
</dbReference>
<keyword evidence="1" id="KW-0862">Zinc</keyword>
<feature type="region of interest" description="Disordered" evidence="2">
    <location>
        <begin position="179"/>
        <end position="229"/>
    </location>
</feature>
<keyword evidence="1" id="KW-0863">Zinc-finger</keyword>
<feature type="compositionally biased region" description="Pro residues" evidence="2">
    <location>
        <begin position="203"/>
        <end position="213"/>
    </location>
</feature>
<keyword evidence="1" id="KW-0479">Metal-binding</keyword>